<gene>
    <name evidence="2" type="ORF">BSF38_02528</name>
</gene>
<dbReference type="OrthoDB" id="303082at2"/>
<evidence type="ECO:0000256" key="1">
    <source>
        <dbReference type="SAM" id="MobiDB-lite"/>
    </source>
</evidence>
<dbReference type="AlphaFoldDB" id="A0A1U7CQ04"/>
<evidence type="ECO:0000313" key="3">
    <source>
        <dbReference type="Proteomes" id="UP000186309"/>
    </source>
</evidence>
<protein>
    <recommendedName>
        <fullName evidence="4">DUF2946 domain-containing protein</fullName>
    </recommendedName>
</protein>
<organism evidence="2 3">
    <name type="scientific">Paludisphaera borealis</name>
    <dbReference type="NCBI Taxonomy" id="1387353"/>
    <lineage>
        <taxon>Bacteria</taxon>
        <taxon>Pseudomonadati</taxon>
        <taxon>Planctomycetota</taxon>
        <taxon>Planctomycetia</taxon>
        <taxon>Isosphaerales</taxon>
        <taxon>Isosphaeraceae</taxon>
        <taxon>Paludisphaera</taxon>
    </lineage>
</organism>
<dbReference type="EMBL" id="CP019082">
    <property type="protein sequence ID" value="APW61025.1"/>
    <property type="molecule type" value="Genomic_DNA"/>
</dbReference>
<reference evidence="3" key="1">
    <citation type="submission" date="2016-12" db="EMBL/GenBank/DDBJ databases">
        <title>Comparative genomics of four Isosphaeraceae planctomycetes: a common pool of plasmids and glycoside hydrolase genes.</title>
        <authorList>
            <person name="Ivanova A."/>
        </authorList>
    </citation>
    <scope>NUCLEOTIDE SEQUENCE [LARGE SCALE GENOMIC DNA]</scope>
    <source>
        <strain evidence="3">PX4</strain>
    </source>
</reference>
<evidence type="ECO:0000313" key="2">
    <source>
        <dbReference type="EMBL" id="APW61025.1"/>
    </source>
</evidence>
<keyword evidence="3" id="KW-1185">Reference proteome</keyword>
<dbReference type="Proteomes" id="UP000186309">
    <property type="component" value="Chromosome"/>
</dbReference>
<proteinExistence type="predicted"/>
<accession>A0A1U7CQ04</accession>
<feature type="compositionally biased region" description="Pro residues" evidence="1">
    <location>
        <begin position="92"/>
        <end position="101"/>
    </location>
</feature>
<sequence>MSSRSSRLLLVAFLALHGIISLAGPALHALPGFNHHAAELRRHDDATPGSTDLGRESNHDCPVCHLHTQALFQVDADAHLVVDVVRIRPPADPPLFLPPAPEATSSPRAPPLV</sequence>
<name>A0A1U7CQ04_9BACT</name>
<evidence type="ECO:0008006" key="4">
    <source>
        <dbReference type="Google" id="ProtNLM"/>
    </source>
</evidence>
<feature type="region of interest" description="Disordered" evidence="1">
    <location>
        <begin position="92"/>
        <end position="113"/>
    </location>
</feature>
<dbReference type="RefSeq" id="WP_145952099.1">
    <property type="nucleotide sequence ID" value="NZ_CP019082.1"/>
</dbReference>
<dbReference type="KEGG" id="pbor:BSF38_02528"/>